<accession>A0A6J5DXB9</accession>
<keyword evidence="1" id="KW-0812">Transmembrane</keyword>
<proteinExistence type="predicted"/>
<protein>
    <recommendedName>
        <fullName evidence="4">Superinfection immunity protein</fullName>
    </recommendedName>
</protein>
<feature type="transmembrane region" description="Helical" evidence="1">
    <location>
        <begin position="33"/>
        <end position="55"/>
    </location>
</feature>
<reference evidence="2 3" key="1">
    <citation type="submission" date="2020-04" db="EMBL/GenBank/DDBJ databases">
        <authorList>
            <person name="De Canck E."/>
        </authorList>
    </citation>
    <scope>NUCLEOTIDE SEQUENCE [LARGE SCALE GENOMIC DNA]</scope>
    <source>
        <strain evidence="2 3">LMG 29542</strain>
    </source>
</reference>
<evidence type="ECO:0000256" key="1">
    <source>
        <dbReference type="SAM" id="Phobius"/>
    </source>
</evidence>
<sequence>MTIGALTLITLVILYFLPALVAGRRKHKDSTSIAILNVLFGWTFIGWGIALIWAFKKD</sequence>
<evidence type="ECO:0000313" key="3">
    <source>
        <dbReference type="Proteomes" id="UP000494363"/>
    </source>
</evidence>
<keyword evidence="1" id="KW-0472">Membrane</keyword>
<dbReference type="EMBL" id="CADIKH010000014">
    <property type="protein sequence ID" value="CAB3758643.1"/>
    <property type="molecule type" value="Genomic_DNA"/>
</dbReference>
<keyword evidence="3" id="KW-1185">Reference proteome</keyword>
<keyword evidence="1" id="KW-1133">Transmembrane helix</keyword>
<evidence type="ECO:0000313" key="2">
    <source>
        <dbReference type="EMBL" id="CAB3758643.1"/>
    </source>
</evidence>
<evidence type="ECO:0008006" key="4">
    <source>
        <dbReference type="Google" id="ProtNLM"/>
    </source>
</evidence>
<gene>
    <name evidence="2" type="ORF">LMG29542_03394</name>
</gene>
<dbReference type="Proteomes" id="UP000494363">
    <property type="component" value="Unassembled WGS sequence"/>
</dbReference>
<dbReference type="RefSeq" id="WP_175227616.1">
    <property type="nucleotide sequence ID" value="NZ_CADIKH010000014.1"/>
</dbReference>
<organism evidence="2 3">
    <name type="scientific">Paraburkholderia humisilvae</name>
    <dbReference type="NCBI Taxonomy" id="627669"/>
    <lineage>
        <taxon>Bacteria</taxon>
        <taxon>Pseudomonadati</taxon>
        <taxon>Pseudomonadota</taxon>
        <taxon>Betaproteobacteria</taxon>
        <taxon>Burkholderiales</taxon>
        <taxon>Burkholderiaceae</taxon>
        <taxon>Paraburkholderia</taxon>
    </lineage>
</organism>
<dbReference type="InterPro" id="IPR016410">
    <property type="entry name" value="Phage_imm"/>
</dbReference>
<dbReference type="AlphaFoldDB" id="A0A6J5DXB9"/>
<name>A0A6J5DXB9_9BURK</name>
<dbReference type="Pfam" id="PF14373">
    <property type="entry name" value="Imm_superinfect"/>
    <property type="match status" value="1"/>
</dbReference>